<name>A0A8H7RZQ3_9FUNG</name>
<organism evidence="2 3">
    <name type="scientific">Circinella minor</name>
    <dbReference type="NCBI Taxonomy" id="1195481"/>
    <lineage>
        <taxon>Eukaryota</taxon>
        <taxon>Fungi</taxon>
        <taxon>Fungi incertae sedis</taxon>
        <taxon>Mucoromycota</taxon>
        <taxon>Mucoromycotina</taxon>
        <taxon>Mucoromycetes</taxon>
        <taxon>Mucorales</taxon>
        <taxon>Lichtheimiaceae</taxon>
        <taxon>Circinella</taxon>
    </lineage>
</organism>
<dbReference type="GO" id="GO:0051666">
    <property type="term" value="P:actin cortical patch localization"/>
    <property type="evidence" value="ECO:0007669"/>
    <property type="project" value="TreeGrafter"/>
</dbReference>
<dbReference type="GO" id="GO:0035091">
    <property type="term" value="F:phosphatidylinositol binding"/>
    <property type="evidence" value="ECO:0007669"/>
    <property type="project" value="TreeGrafter"/>
</dbReference>
<dbReference type="InterPro" id="IPR051702">
    <property type="entry name" value="SH3_domain_YSC84-like"/>
</dbReference>
<dbReference type="PANTHER" id="PTHR15629:SF2">
    <property type="entry name" value="SH3 DOMAIN-CONTAINING YSC84-LIKE PROTEIN 1"/>
    <property type="match status" value="1"/>
</dbReference>
<evidence type="ECO:0000313" key="2">
    <source>
        <dbReference type="EMBL" id="KAG2219528.1"/>
    </source>
</evidence>
<dbReference type="AlphaFoldDB" id="A0A8H7RZQ3"/>
<evidence type="ECO:0000259" key="1">
    <source>
        <dbReference type="Pfam" id="PF04366"/>
    </source>
</evidence>
<dbReference type="Proteomes" id="UP000646827">
    <property type="component" value="Unassembled WGS sequence"/>
</dbReference>
<sequence length="259" mass="27189">MFNKFKEQAARAAEGASQLGQQAGRGIGDFAEKSGATKINNPIVGTLSEESQKCARILETFIDKEEIETGFDQIIPVKVLQEAKGIAIYTIIKAGFIWSGRAGSGLVLAKLPDGRWSAPSAIATGGMGFGAQVGADITDVVLILNSDEAVRAFSQGGNVTIGGNLAVSAGPIGAGGEASVAADYKERKVAPVFSYTKSKGLFAGISLEGTAVLSLTRTNTGFYGREIKPEQLLKGEIEPPAEAKPLYDMITRAESRDPY</sequence>
<proteinExistence type="predicted"/>
<dbReference type="InterPro" id="IPR033643">
    <property type="entry name" value="SYLF_SH3YL1-like"/>
</dbReference>
<dbReference type="EMBL" id="JAEPRB010000175">
    <property type="protein sequence ID" value="KAG2219528.1"/>
    <property type="molecule type" value="Genomic_DNA"/>
</dbReference>
<dbReference type="GO" id="GO:0051017">
    <property type="term" value="P:actin filament bundle assembly"/>
    <property type="evidence" value="ECO:0007669"/>
    <property type="project" value="TreeGrafter"/>
</dbReference>
<dbReference type="CDD" id="cd11525">
    <property type="entry name" value="SYLF_SH3YL1_like"/>
    <property type="match status" value="1"/>
</dbReference>
<accession>A0A8H7RZQ3</accession>
<dbReference type="GO" id="GO:0051015">
    <property type="term" value="F:actin filament binding"/>
    <property type="evidence" value="ECO:0007669"/>
    <property type="project" value="TreeGrafter"/>
</dbReference>
<keyword evidence="3" id="KW-1185">Reference proteome</keyword>
<feature type="domain" description="Ysc84 actin-binding" evidence="1">
    <location>
        <begin position="125"/>
        <end position="252"/>
    </location>
</feature>
<dbReference type="OrthoDB" id="443981at2759"/>
<gene>
    <name evidence="2" type="ORF">INT45_003093</name>
</gene>
<dbReference type="InterPro" id="IPR007461">
    <property type="entry name" value="Ysc84_actin-binding"/>
</dbReference>
<dbReference type="GO" id="GO:0030479">
    <property type="term" value="C:actin cortical patch"/>
    <property type="evidence" value="ECO:0007669"/>
    <property type="project" value="TreeGrafter"/>
</dbReference>
<dbReference type="PANTHER" id="PTHR15629">
    <property type="entry name" value="SH3YL1 PROTEIN"/>
    <property type="match status" value="1"/>
</dbReference>
<evidence type="ECO:0000313" key="3">
    <source>
        <dbReference type="Proteomes" id="UP000646827"/>
    </source>
</evidence>
<reference evidence="2 3" key="1">
    <citation type="submission" date="2020-12" db="EMBL/GenBank/DDBJ databases">
        <title>Metabolic potential, ecology and presence of endohyphal bacteria is reflected in genomic diversity of Mucoromycotina.</title>
        <authorList>
            <person name="Muszewska A."/>
            <person name="Okrasinska A."/>
            <person name="Steczkiewicz K."/>
            <person name="Drgas O."/>
            <person name="Orlowska M."/>
            <person name="Perlinska-Lenart U."/>
            <person name="Aleksandrzak-Piekarczyk T."/>
            <person name="Szatraj K."/>
            <person name="Zielenkiewicz U."/>
            <person name="Pilsyk S."/>
            <person name="Malc E."/>
            <person name="Mieczkowski P."/>
            <person name="Kruszewska J.S."/>
            <person name="Biernat P."/>
            <person name="Pawlowska J."/>
        </authorList>
    </citation>
    <scope>NUCLEOTIDE SEQUENCE [LARGE SCALE GENOMIC DNA]</scope>
    <source>
        <strain evidence="2 3">CBS 142.35</strain>
    </source>
</reference>
<comment type="caution">
    <text evidence="2">The sequence shown here is derived from an EMBL/GenBank/DDBJ whole genome shotgun (WGS) entry which is preliminary data.</text>
</comment>
<dbReference type="Pfam" id="PF04366">
    <property type="entry name" value="Ysc84"/>
    <property type="match status" value="1"/>
</dbReference>
<protein>
    <recommendedName>
        <fullName evidence="1">Ysc84 actin-binding domain-containing protein</fullName>
    </recommendedName>
</protein>